<gene>
    <name evidence="1" type="ORF">LIER_10218</name>
</gene>
<accession>A0AAV3PK60</accession>
<protein>
    <submittedName>
        <fullName evidence="1">Uncharacterized protein</fullName>
    </submittedName>
</protein>
<dbReference type="Proteomes" id="UP001454036">
    <property type="component" value="Unassembled WGS sequence"/>
</dbReference>
<organism evidence="1 2">
    <name type="scientific">Lithospermum erythrorhizon</name>
    <name type="common">Purple gromwell</name>
    <name type="synonym">Lithospermum officinale var. erythrorhizon</name>
    <dbReference type="NCBI Taxonomy" id="34254"/>
    <lineage>
        <taxon>Eukaryota</taxon>
        <taxon>Viridiplantae</taxon>
        <taxon>Streptophyta</taxon>
        <taxon>Embryophyta</taxon>
        <taxon>Tracheophyta</taxon>
        <taxon>Spermatophyta</taxon>
        <taxon>Magnoliopsida</taxon>
        <taxon>eudicotyledons</taxon>
        <taxon>Gunneridae</taxon>
        <taxon>Pentapetalae</taxon>
        <taxon>asterids</taxon>
        <taxon>lamiids</taxon>
        <taxon>Boraginales</taxon>
        <taxon>Boraginaceae</taxon>
        <taxon>Boraginoideae</taxon>
        <taxon>Lithospermeae</taxon>
        <taxon>Lithospermum</taxon>
    </lineage>
</organism>
<proteinExistence type="predicted"/>
<name>A0AAV3PK60_LITER</name>
<sequence length="298" mass="33574">MDAQIIRNLLKCNLSEEEGQMVQLEEEDLADGLVACEASMFVAVLCLKEGFISIKKFSMAMSNGWNCKELRVSRAVGSILYVFFPSLEEKKRVIRGGTLIQMRGLKDEFYTKEVALKLASFFHGSETVEQRKDKFGVKFFRIMVWIHAPLEKSWVEFTLDEESDSNSCPRVAWRDSPRLGADEEVRSGSFQADRSPTVLPGFQPMLPQNTSTTLDTEVDADPVEAMIARLEGVTDGGDINVTHDINDSLLVYSKGAITLQQPDLRGEDVTPIFKIILADNDTWTHYWFQVILVVAGRH</sequence>
<keyword evidence="2" id="KW-1185">Reference proteome</keyword>
<evidence type="ECO:0000313" key="1">
    <source>
        <dbReference type="EMBL" id="GAA0151513.1"/>
    </source>
</evidence>
<dbReference type="AlphaFoldDB" id="A0AAV3PK60"/>
<reference evidence="1 2" key="1">
    <citation type="submission" date="2024-01" db="EMBL/GenBank/DDBJ databases">
        <title>The complete chloroplast genome sequence of Lithospermum erythrorhizon: insights into the phylogenetic relationship among Boraginaceae species and the maternal lineages of purple gromwells.</title>
        <authorList>
            <person name="Okada T."/>
            <person name="Watanabe K."/>
        </authorList>
    </citation>
    <scope>NUCLEOTIDE SEQUENCE [LARGE SCALE GENOMIC DNA]</scope>
</reference>
<comment type="caution">
    <text evidence="1">The sequence shown here is derived from an EMBL/GenBank/DDBJ whole genome shotgun (WGS) entry which is preliminary data.</text>
</comment>
<evidence type="ECO:0000313" key="2">
    <source>
        <dbReference type="Proteomes" id="UP001454036"/>
    </source>
</evidence>
<dbReference type="EMBL" id="BAABME010001799">
    <property type="protein sequence ID" value="GAA0151513.1"/>
    <property type="molecule type" value="Genomic_DNA"/>
</dbReference>